<gene>
    <name evidence="3" type="ORF">MR241_01280</name>
</gene>
<feature type="compositionally biased region" description="Low complexity" evidence="1">
    <location>
        <begin position="19"/>
        <end position="29"/>
    </location>
</feature>
<dbReference type="EMBL" id="JALEMU010000024">
    <property type="protein sequence ID" value="MCI5754907.1"/>
    <property type="molecule type" value="Genomic_DNA"/>
</dbReference>
<feature type="region of interest" description="Disordered" evidence="1">
    <location>
        <begin position="1"/>
        <end position="42"/>
    </location>
</feature>
<organism evidence="3 4">
    <name type="scientific">Candidatus Colimorpha enterica</name>
    <dbReference type="NCBI Taxonomy" id="3083063"/>
    <lineage>
        <taxon>Bacteria</taxon>
        <taxon>Pseudomonadati</taxon>
        <taxon>Bacteroidota</taxon>
        <taxon>Bacteroidia</taxon>
        <taxon>Bacteroidales</taxon>
        <taxon>Candidatus Colimorpha</taxon>
    </lineage>
</organism>
<protein>
    <recommendedName>
        <fullName evidence="2">Heparinase II C-terminal domain-containing protein</fullName>
    </recommendedName>
</protein>
<dbReference type="Gene3D" id="2.70.98.70">
    <property type="match status" value="1"/>
</dbReference>
<comment type="caution">
    <text evidence="3">The sequence shown here is derived from an EMBL/GenBank/DDBJ whole genome shotgun (WGS) entry which is preliminary data.</text>
</comment>
<name>A0AAE3JZF6_9BACT</name>
<evidence type="ECO:0000313" key="4">
    <source>
        <dbReference type="Proteomes" id="UP001139365"/>
    </source>
</evidence>
<evidence type="ECO:0000259" key="2">
    <source>
        <dbReference type="Pfam" id="PF18675"/>
    </source>
</evidence>
<reference evidence="3 4" key="1">
    <citation type="submission" date="2022-03" db="EMBL/GenBank/DDBJ databases">
        <title>Metagenome-assembled genomes from swine fecal metagenomes.</title>
        <authorList>
            <person name="Holman D.B."/>
            <person name="Kommadath A."/>
        </authorList>
    </citation>
    <scope>NUCLEOTIDE SEQUENCE [LARGE SCALE GENOMIC DNA]</scope>
    <source>
        <strain evidence="3">SUG147</strain>
    </source>
</reference>
<dbReference type="AlphaFoldDB" id="A0AAE3JZF6"/>
<evidence type="ECO:0000256" key="1">
    <source>
        <dbReference type="SAM" id="MobiDB-lite"/>
    </source>
</evidence>
<evidence type="ECO:0000313" key="3">
    <source>
        <dbReference type="EMBL" id="MCI5754907.1"/>
    </source>
</evidence>
<dbReference type="Proteomes" id="UP001139365">
    <property type="component" value="Unassembled WGS sequence"/>
</dbReference>
<dbReference type="Gene3D" id="1.50.10.100">
    <property type="entry name" value="Chondroitin AC/alginate lyase"/>
    <property type="match status" value="1"/>
</dbReference>
<feature type="domain" description="Heparinase II C-terminal" evidence="2">
    <location>
        <begin position="721"/>
        <end position="799"/>
    </location>
</feature>
<dbReference type="Pfam" id="PF18675">
    <property type="entry name" value="HepII_C"/>
    <property type="match status" value="1"/>
</dbReference>
<accession>A0AAE3JZF6</accession>
<proteinExistence type="predicted"/>
<dbReference type="InterPro" id="IPR008929">
    <property type="entry name" value="Chondroitin_lyas"/>
</dbReference>
<sequence>MLDDNTTKNNNTTDKDTTKTTTVTPGTTKPGQSDDDDLTEDEKYYKKKAEGFKTSDFGGLKSFTSPFKAPSVVPTKGQHPRVMVNESTLPKLKKALSASQNENVVYQFTYLAEKKVTTGAFSSRGSETSNADRTILCAIEAKAYKYLLTGEKVYGYQAIYALKNAILTIDAEGMVDPYRDYGILMYISACVYDWCHDLLTETDMEQITAGVLNKLGARMEIGCPPSKDGAIAHHNLECQLLRSYLSFAIATYDEYPFIYNYVVGRLYNDIVPAQNFMLQSGKHWEGSGYGPARTYYLMWGQMLMSAMTNGKTQLFSKDDLYRVCNSMLDFLYPGKLEGHPAFEIGDQCNSYLSDFYLLEFFAGNYFKDKSLKGFSELLYNSSTNDYIPGNHGFAWVTPVTYLIINDTELKSTDWWQGRKLVNMLNFPGSAVFARSSWTDPNAAAVYMNMTEFYSCSHSHMECGSFQIYYKGILASDSGKYDGYGTKHHYAYTVQTISSNSLLIFNSDKVKALSRTTHPYSGGQSVVFDLSRYICSYTLDAAKKSKSMNQSTVIGRSYKVDGNTYKYSYLAGDMTKAYDAVTVEEVTRHMISVMTDNKTYPMVFVTFDRVTADDANYKKTVLLHSKTKPEVTSDGYVIVKNGGGKLVSQSLITDMKATVNGGNGAEYTFNGTVYKPSNYDSSNPEYRIDLNPVKANKTDRMLTLMYVTDATNSAAPVKAKEINTDTLAGAEIFNRAILFAKEQGELTGTHSFKLSGDAECYIGGVKAGKWQVTSGGKTESVTVLNGEGLLTFTASAGTVEVSYVG</sequence>
<dbReference type="InterPro" id="IPR040925">
    <property type="entry name" value="HepII_C"/>
</dbReference>
<dbReference type="Gene3D" id="2.60.40.2750">
    <property type="match status" value="1"/>
</dbReference>